<dbReference type="Pfam" id="PF00849">
    <property type="entry name" value="PseudoU_synth_2"/>
    <property type="match status" value="1"/>
</dbReference>
<dbReference type="InterPro" id="IPR006224">
    <property type="entry name" value="PsdUridine_synth_RluA-like_CS"/>
</dbReference>
<evidence type="ECO:0000313" key="4">
    <source>
        <dbReference type="EMBL" id="QWU90091.1"/>
    </source>
</evidence>
<dbReference type="Gene3D" id="3.30.2350.10">
    <property type="entry name" value="Pseudouridine synthase"/>
    <property type="match status" value="1"/>
</dbReference>
<reference evidence="4 5" key="1">
    <citation type="submission" date="2021-06" db="EMBL/GenBank/DDBJ databases">
        <title>Candida outbreak in Lebanon.</title>
        <authorList>
            <person name="Finianos M."/>
        </authorList>
    </citation>
    <scope>NUCLEOTIDE SEQUENCE [LARGE SCALE GENOMIC DNA]</scope>
    <source>
        <strain evidence="4">CA3LBN</strain>
    </source>
</reference>
<evidence type="ECO:0000313" key="5">
    <source>
        <dbReference type="Proteomes" id="UP000825434"/>
    </source>
</evidence>
<keyword evidence="1" id="KW-0694">RNA-binding</keyword>
<feature type="region of interest" description="Disordered" evidence="2">
    <location>
        <begin position="84"/>
        <end position="131"/>
    </location>
</feature>
<organism evidence="4 5">
    <name type="scientific">Candidozyma haemuli</name>
    <dbReference type="NCBI Taxonomy" id="45357"/>
    <lineage>
        <taxon>Eukaryota</taxon>
        <taxon>Fungi</taxon>
        <taxon>Dikarya</taxon>
        <taxon>Ascomycota</taxon>
        <taxon>Saccharomycotina</taxon>
        <taxon>Pichiomycetes</taxon>
        <taxon>Metschnikowiaceae</taxon>
        <taxon>Candidozyma</taxon>
    </lineage>
</organism>
<evidence type="ECO:0000256" key="2">
    <source>
        <dbReference type="SAM" id="MobiDB-lite"/>
    </source>
</evidence>
<dbReference type="InterPro" id="IPR020103">
    <property type="entry name" value="PsdUridine_synth_cat_dom_sf"/>
</dbReference>
<gene>
    <name evidence="4" type="ORF">CA3LBN_004449</name>
</gene>
<dbReference type="EMBL" id="CP076666">
    <property type="protein sequence ID" value="QWU90091.1"/>
    <property type="molecule type" value="Genomic_DNA"/>
</dbReference>
<evidence type="ECO:0000256" key="1">
    <source>
        <dbReference type="PROSITE-ProRule" id="PRU00182"/>
    </source>
</evidence>
<dbReference type="Pfam" id="PF18785">
    <property type="entry name" value="Inv-AAD"/>
    <property type="match status" value="1"/>
</dbReference>
<dbReference type="InterPro" id="IPR006145">
    <property type="entry name" value="PsdUridine_synth_RsuA/RluA"/>
</dbReference>
<dbReference type="Gene3D" id="3.40.140.10">
    <property type="entry name" value="Cytidine Deaminase, domain 2"/>
    <property type="match status" value="1"/>
</dbReference>
<dbReference type="SUPFAM" id="SSF55120">
    <property type="entry name" value="Pseudouridine synthase"/>
    <property type="match status" value="1"/>
</dbReference>
<name>A0ABX8I9Z8_9ASCO</name>
<dbReference type="InterPro" id="IPR002125">
    <property type="entry name" value="CMP_dCMP_dom"/>
</dbReference>
<protein>
    <recommendedName>
        <fullName evidence="3">CMP/dCMP-type deaminase domain-containing protein</fullName>
    </recommendedName>
</protein>
<evidence type="ECO:0000259" key="3">
    <source>
        <dbReference type="PROSITE" id="PS51747"/>
    </source>
</evidence>
<dbReference type="PROSITE" id="PS01129">
    <property type="entry name" value="PSI_RLU"/>
    <property type="match status" value="1"/>
</dbReference>
<dbReference type="InterPro" id="IPR016193">
    <property type="entry name" value="Cytidine_deaminase-like"/>
</dbReference>
<dbReference type="PANTHER" id="PTHR21600">
    <property type="entry name" value="MITOCHONDRIAL RNA PSEUDOURIDINE SYNTHASE"/>
    <property type="match status" value="1"/>
</dbReference>
<dbReference type="NCBIfam" id="TIGR00005">
    <property type="entry name" value="rluA_subfam"/>
    <property type="match status" value="1"/>
</dbReference>
<dbReference type="PANTHER" id="PTHR21600:SF40">
    <property type="entry name" value="PSEUDOURIDYLATE SYNTHASE RPUSD2"/>
    <property type="match status" value="1"/>
</dbReference>
<feature type="domain" description="CMP/dCMP-type deaminase" evidence="3">
    <location>
        <begin position="604"/>
        <end position="719"/>
    </location>
</feature>
<accession>A0ABX8I9Z8</accession>
<proteinExistence type="predicted"/>
<dbReference type="InterPro" id="IPR050188">
    <property type="entry name" value="RluA_PseudoU_synthase"/>
</dbReference>
<dbReference type="SUPFAM" id="SSF53927">
    <property type="entry name" value="Cytidine deaminase-like"/>
    <property type="match status" value="1"/>
</dbReference>
<dbReference type="Proteomes" id="UP000825434">
    <property type="component" value="Chromosome 6"/>
</dbReference>
<dbReference type="PROSITE" id="PS50889">
    <property type="entry name" value="S4"/>
    <property type="match status" value="1"/>
</dbReference>
<dbReference type="PROSITE" id="PS51747">
    <property type="entry name" value="CYT_DCMP_DEAMINASES_2"/>
    <property type="match status" value="1"/>
</dbReference>
<dbReference type="InterPro" id="IPR006225">
    <property type="entry name" value="PsdUridine_synth_RluC/D"/>
</dbReference>
<sequence length="755" mass="85437">MNAYYNFFRATASLASKAINKSFTGIVYTATYAAEFIEDFSQMNSIVSDAVTETLEVPGTFHEYDFSETISPSSPEPILVMPGSFPPDEEESITNRRRSLKATSDWQTIELRKSPKRASPSPLPVPTPTLKPKFQSFRRRMKHTNGGFREPSQDMNKVLTSGNVFLTLSAKFMVRLHLHRTSWIRHMTESAKRASSPSGPPAKSRPPRGTMKFRDDHGFRVKQQTIDKDKVNSEAQPGKTIFEEETEGASYVIEGPLRRTTSYYFTYLTYCKQRWRDRKILDVFLDEFREKDPEIYRKAIASGQVTINKKPTTLESVVKNGDLISHRCHRHEPAVSSRPIKIVFEDDNVIAIDKPSGIPVHPTGRYRYNTITKIFQHEFGKTVHPCNRLDRLTSGLMFLGKNARGADFFVKQIRERNVRKEYIARVKGRFPVEPVEVDQPLHTASPKHALNVVDHENGKPATTEFKRVSYDPASDTSIVKCHPLTGRTHQIRVHLQYIGHPIANDPIYSSEFVWGPELGKDNVGAPSEVIANLDRVGKDKACSTWIHPEEDGEILSKNQCPECEMPLHTDPGPNDLDLWLHAYKYEASDKSWSYSAPYPDWAINPHRKFMELAIEQAKKCGETQTQFNVGAVLVLDGEVLATGHSRELPGNTHAEQCALEKYFKEHNTQDVPKGTELFTTMEPCSYRLSGNLPCVDRVLATSIKTCFVGVLEPDTFVQNNTGKAKLEGADVEYIHISGYEDECLEIAKLGHDKKE</sequence>
<feature type="region of interest" description="Disordered" evidence="2">
    <location>
        <begin position="188"/>
        <end position="216"/>
    </location>
</feature>
<keyword evidence="5" id="KW-1185">Reference proteome</keyword>
<dbReference type="CDD" id="cd02557">
    <property type="entry name" value="PseudoU_synth_ScRIB2"/>
    <property type="match status" value="1"/>
</dbReference>